<dbReference type="EMBL" id="BPLR01021069">
    <property type="protein sequence ID" value="GIX85498.1"/>
    <property type="molecule type" value="Genomic_DNA"/>
</dbReference>
<evidence type="ECO:0000313" key="2">
    <source>
        <dbReference type="Proteomes" id="UP001054945"/>
    </source>
</evidence>
<sequence length="161" mass="18224">MDEPRYDIYEISIWINALRFSIFQIKPIFKEKHHHRNTSYEKHAAVGKKPIVGKKHVIVGLSKQLQPTKAWRKFYARGPPSNNGTKNIRGLDGSTSIRRRGPGAVIDVRCATGGGIALCRGARSVPSQREEGELRERRLFRRVVCRGSSSTNEDSSAFLHR</sequence>
<evidence type="ECO:0000313" key="1">
    <source>
        <dbReference type="EMBL" id="GIX85498.1"/>
    </source>
</evidence>
<name>A0AAV4NLD3_CAEEX</name>
<dbReference type="Proteomes" id="UP001054945">
    <property type="component" value="Unassembled WGS sequence"/>
</dbReference>
<proteinExistence type="predicted"/>
<reference evidence="1 2" key="1">
    <citation type="submission" date="2021-06" db="EMBL/GenBank/DDBJ databases">
        <title>Caerostris extrusa draft genome.</title>
        <authorList>
            <person name="Kono N."/>
            <person name="Arakawa K."/>
        </authorList>
    </citation>
    <scope>NUCLEOTIDE SEQUENCE [LARGE SCALE GENOMIC DNA]</scope>
</reference>
<accession>A0AAV4NLD3</accession>
<organism evidence="1 2">
    <name type="scientific">Caerostris extrusa</name>
    <name type="common">Bark spider</name>
    <name type="synonym">Caerostris bankana</name>
    <dbReference type="NCBI Taxonomy" id="172846"/>
    <lineage>
        <taxon>Eukaryota</taxon>
        <taxon>Metazoa</taxon>
        <taxon>Ecdysozoa</taxon>
        <taxon>Arthropoda</taxon>
        <taxon>Chelicerata</taxon>
        <taxon>Arachnida</taxon>
        <taxon>Araneae</taxon>
        <taxon>Araneomorphae</taxon>
        <taxon>Entelegynae</taxon>
        <taxon>Araneoidea</taxon>
        <taxon>Araneidae</taxon>
        <taxon>Caerostris</taxon>
    </lineage>
</organism>
<dbReference type="AlphaFoldDB" id="A0AAV4NLD3"/>
<evidence type="ECO:0008006" key="3">
    <source>
        <dbReference type="Google" id="ProtNLM"/>
    </source>
</evidence>
<comment type="caution">
    <text evidence="1">The sequence shown here is derived from an EMBL/GenBank/DDBJ whole genome shotgun (WGS) entry which is preliminary data.</text>
</comment>
<gene>
    <name evidence="1" type="ORF">CEXT_786401</name>
</gene>
<keyword evidence="2" id="KW-1185">Reference proteome</keyword>
<protein>
    <recommendedName>
        <fullName evidence="3">Ribosomal protein L2</fullName>
    </recommendedName>
</protein>